<dbReference type="InterPro" id="IPR004875">
    <property type="entry name" value="DDE_SF_endonuclease_dom"/>
</dbReference>
<gene>
    <name evidence="3" type="ORF">PoB_003565700</name>
</gene>
<dbReference type="GO" id="GO:0005634">
    <property type="term" value="C:nucleus"/>
    <property type="evidence" value="ECO:0007669"/>
    <property type="project" value="TreeGrafter"/>
</dbReference>
<dbReference type="AlphaFoldDB" id="A0AAV4AQD7"/>
<feature type="compositionally biased region" description="Basic and acidic residues" evidence="1">
    <location>
        <begin position="247"/>
        <end position="256"/>
    </location>
</feature>
<accession>A0AAV4AQD7</accession>
<dbReference type="PANTHER" id="PTHR19303">
    <property type="entry name" value="TRANSPOSON"/>
    <property type="match status" value="1"/>
</dbReference>
<protein>
    <submittedName>
        <fullName evidence="3">Tigger transposable element-derived protein 2</fullName>
    </submittedName>
</protein>
<feature type="domain" description="DDE-1" evidence="2">
    <location>
        <begin position="109"/>
        <end position="178"/>
    </location>
</feature>
<evidence type="ECO:0000313" key="3">
    <source>
        <dbReference type="EMBL" id="GFO09152.1"/>
    </source>
</evidence>
<dbReference type="Proteomes" id="UP000735302">
    <property type="component" value="Unassembled WGS sequence"/>
</dbReference>
<dbReference type="InterPro" id="IPR050863">
    <property type="entry name" value="CenT-Element_Derived"/>
</dbReference>
<keyword evidence="4" id="KW-1185">Reference proteome</keyword>
<dbReference type="GO" id="GO:0003677">
    <property type="term" value="F:DNA binding"/>
    <property type="evidence" value="ECO:0007669"/>
    <property type="project" value="TreeGrafter"/>
</dbReference>
<evidence type="ECO:0000313" key="4">
    <source>
        <dbReference type="Proteomes" id="UP000735302"/>
    </source>
</evidence>
<evidence type="ECO:0000259" key="2">
    <source>
        <dbReference type="Pfam" id="PF03184"/>
    </source>
</evidence>
<evidence type="ECO:0000256" key="1">
    <source>
        <dbReference type="SAM" id="MobiDB-lite"/>
    </source>
</evidence>
<dbReference type="Pfam" id="PF03184">
    <property type="entry name" value="DDE_1"/>
    <property type="match status" value="1"/>
</dbReference>
<sequence length="323" mass="36425">MIKKMEGMKSGQERKSGVRVFQGDWHDHISQSLERSRFNNSQVGLGEKITKKPGGETILSSEMEIALVQHLLVLSDWGFPFDTMDQRMTVKRILDKEGRTVKCFKDNLPGKKALIGDNLSSHFSNEILRECERNNISFVCLPPNATHLLQPLDVAYFGPMKTKWRSILAHYKASKQKNAGTIPKDVFTRLLKKLMLELPNQENIKAGFRKCGIYPLDKVPVLDRLPRESNEAANNSVSEVFTEHLRQLRHGDDGAPRKMRRKRLDVVPGRSIAASHDEAHGEESSASRAEPEAEEGACAVDDDATAEDEWTPATERNIFSSFQ</sequence>
<dbReference type="EMBL" id="BLXT01004061">
    <property type="protein sequence ID" value="GFO09152.1"/>
    <property type="molecule type" value="Genomic_DNA"/>
</dbReference>
<proteinExistence type="predicted"/>
<feature type="compositionally biased region" description="Basic and acidic residues" evidence="1">
    <location>
        <begin position="275"/>
        <end position="291"/>
    </location>
</feature>
<feature type="region of interest" description="Disordered" evidence="1">
    <location>
        <begin position="247"/>
        <end position="323"/>
    </location>
</feature>
<dbReference type="PANTHER" id="PTHR19303:SF74">
    <property type="entry name" value="POGO TRANSPOSABLE ELEMENT WITH KRAB DOMAIN"/>
    <property type="match status" value="1"/>
</dbReference>
<comment type="caution">
    <text evidence="3">The sequence shown here is derived from an EMBL/GenBank/DDBJ whole genome shotgun (WGS) entry which is preliminary data.</text>
</comment>
<organism evidence="3 4">
    <name type="scientific">Plakobranchus ocellatus</name>
    <dbReference type="NCBI Taxonomy" id="259542"/>
    <lineage>
        <taxon>Eukaryota</taxon>
        <taxon>Metazoa</taxon>
        <taxon>Spiralia</taxon>
        <taxon>Lophotrochozoa</taxon>
        <taxon>Mollusca</taxon>
        <taxon>Gastropoda</taxon>
        <taxon>Heterobranchia</taxon>
        <taxon>Euthyneura</taxon>
        <taxon>Panpulmonata</taxon>
        <taxon>Sacoglossa</taxon>
        <taxon>Placobranchoidea</taxon>
        <taxon>Plakobranchidae</taxon>
        <taxon>Plakobranchus</taxon>
    </lineage>
</organism>
<feature type="compositionally biased region" description="Acidic residues" evidence="1">
    <location>
        <begin position="292"/>
        <end position="310"/>
    </location>
</feature>
<reference evidence="3 4" key="1">
    <citation type="journal article" date="2021" name="Elife">
        <title>Chloroplast acquisition without the gene transfer in kleptoplastic sea slugs, Plakobranchus ocellatus.</title>
        <authorList>
            <person name="Maeda T."/>
            <person name="Takahashi S."/>
            <person name="Yoshida T."/>
            <person name="Shimamura S."/>
            <person name="Takaki Y."/>
            <person name="Nagai Y."/>
            <person name="Toyoda A."/>
            <person name="Suzuki Y."/>
            <person name="Arimoto A."/>
            <person name="Ishii H."/>
            <person name="Satoh N."/>
            <person name="Nishiyama T."/>
            <person name="Hasebe M."/>
            <person name="Maruyama T."/>
            <person name="Minagawa J."/>
            <person name="Obokata J."/>
            <person name="Shigenobu S."/>
        </authorList>
    </citation>
    <scope>NUCLEOTIDE SEQUENCE [LARGE SCALE GENOMIC DNA]</scope>
</reference>
<name>A0AAV4AQD7_9GAST</name>